<reference evidence="1" key="2">
    <citation type="submission" date="2021-04" db="EMBL/GenBank/DDBJ databases">
        <authorList>
            <person name="Dong X."/>
        </authorList>
    </citation>
    <scope>NUCLEOTIDE SEQUENCE</scope>
    <source>
        <strain evidence="1">LLY</strain>
    </source>
</reference>
<name>A0A9E4ZF69_9EURY</name>
<organism evidence="1 2">
    <name type="scientific">Methanococcoides seepicolus</name>
    <dbReference type="NCBI Taxonomy" id="2828780"/>
    <lineage>
        <taxon>Archaea</taxon>
        <taxon>Methanobacteriati</taxon>
        <taxon>Methanobacteriota</taxon>
        <taxon>Stenosarchaea group</taxon>
        <taxon>Methanomicrobia</taxon>
        <taxon>Methanosarcinales</taxon>
        <taxon>Methanosarcinaceae</taxon>
        <taxon>Methanococcoides</taxon>
    </lineage>
</organism>
<sequence length="207" mass="22793">MSDTHEKIDHDFYTKERWSNWLGQVKESGFEFKEEEENSGKEGAIFVTMEDDIILACLKVIAKYENKTLPLDDAIAIIKDIRDITLEEVEPVSEDIDMMLESVQTALAGSFAACECYIAGDFDKESSIEDLIAVAIEYEEAEDIDSAITCIAQVGALILNGKNLPEAAMEDLPYGLVAEWLDGIDSVEAAMIGADGYKEDDGEDDGS</sequence>
<dbReference type="RefSeq" id="WP_250868326.1">
    <property type="nucleotide sequence ID" value="NZ_JAGSOI010000030.1"/>
</dbReference>
<dbReference type="EMBL" id="JAGSOI010000030">
    <property type="protein sequence ID" value="MCM1986976.1"/>
    <property type="molecule type" value="Genomic_DNA"/>
</dbReference>
<gene>
    <name evidence="1" type="ORF">KDK67_08235</name>
</gene>
<protein>
    <submittedName>
        <fullName evidence="1">DUF2150 family protein</fullName>
    </submittedName>
</protein>
<accession>A0A9E4ZF69</accession>
<dbReference type="Proteomes" id="UP001056766">
    <property type="component" value="Unassembled WGS sequence"/>
</dbReference>
<comment type="caution">
    <text evidence="1">The sequence shown here is derived from an EMBL/GenBank/DDBJ whole genome shotgun (WGS) entry which is preliminary data.</text>
</comment>
<dbReference type="PIRSF" id="PIRSF022079">
    <property type="entry name" value="UCP022079"/>
    <property type="match status" value="1"/>
</dbReference>
<dbReference type="AlphaFoldDB" id="A0A9E4ZF69"/>
<evidence type="ECO:0000313" key="2">
    <source>
        <dbReference type="Proteomes" id="UP001056766"/>
    </source>
</evidence>
<reference evidence="1" key="1">
    <citation type="journal article" date="2021" name="mSystems">
        <title>Bacteria and Archaea Synergistically Convert Glycine Betaine to Biogenic Methane in the Formosa Cold Seep of the South China Sea.</title>
        <authorList>
            <person name="Li L."/>
            <person name="Zhang W."/>
            <person name="Zhang S."/>
            <person name="Song L."/>
            <person name="Sun Q."/>
            <person name="Zhang H."/>
            <person name="Xiang H."/>
            <person name="Dong X."/>
        </authorList>
    </citation>
    <scope>NUCLEOTIDE SEQUENCE</scope>
    <source>
        <strain evidence="1">LLY</strain>
    </source>
</reference>
<dbReference type="Pfam" id="PF09920">
    <property type="entry name" value="DUF2150"/>
    <property type="match status" value="1"/>
</dbReference>
<evidence type="ECO:0000313" key="1">
    <source>
        <dbReference type="EMBL" id="MCM1986976.1"/>
    </source>
</evidence>
<dbReference type="InterPro" id="IPR014518">
    <property type="entry name" value="UCP022079"/>
</dbReference>
<keyword evidence="2" id="KW-1185">Reference proteome</keyword>
<proteinExistence type="predicted"/>